<dbReference type="GO" id="GO:0046872">
    <property type="term" value="F:metal ion binding"/>
    <property type="evidence" value="ECO:0007669"/>
    <property type="project" value="UniProtKB-KW"/>
</dbReference>
<comment type="subunit">
    <text evidence="16">Monomer. Interacts with ERBB2 (preferentially with the tyrosine phosphorylated form); this interaction occurs at the cell membrane and is increased in a growth factor heregulin-dependent manner. Interacts with SHC1; this interaction may mediate the binding of CPNE3 with ERBB2. Interacts with RACK1.</text>
</comment>
<keyword evidence="11" id="KW-0106">Calcium</keyword>
<evidence type="ECO:0000256" key="10">
    <source>
        <dbReference type="ARBA" id="ARBA00022737"/>
    </source>
</evidence>
<feature type="compositionally biased region" description="Pro residues" evidence="19">
    <location>
        <begin position="904"/>
        <end position="919"/>
    </location>
</feature>
<dbReference type="InterPro" id="IPR045052">
    <property type="entry name" value="Copine"/>
</dbReference>
<keyword evidence="13" id="KW-0472">Membrane</keyword>
<dbReference type="InterPro" id="IPR036465">
    <property type="entry name" value="vWFA_dom_sf"/>
</dbReference>
<evidence type="ECO:0000256" key="8">
    <source>
        <dbReference type="ARBA" id="ARBA00022553"/>
    </source>
</evidence>
<evidence type="ECO:0000256" key="5">
    <source>
        <dbReference type="ARBA" id="ARBA00009048"/>
    </source>
</evidence>
<dbReference type="PROSITE" id="PS50004">
    <property type="entry name" value="C2"/>
    <property type="match status" value="2"/>
</dbReference>
<feature type="domain" description="C2" evidence="20">
    <location>
        <begin position="81"/>
        <end position="212"/>
    </location>
</feature>
<feature type="compositionally biased region" description="Basic residues" evidence="19">
    <location>
        <begin position="41"/>
        <end position="50"/>
    </location>
</feature>
<evidence type="ECO:0000256" key="11">
    <source>
        <dbReference type="ARBA" id="ARBA00022837"/>
    </source>
</evidence>
<evidence type="ECO:0000256" key="17">
    <source>
        <dbReference type="ARBA" id="ARBA00074834"/>
    </source>
</evidence>
<dbReference type="InterPro" id="IPR002035">
    <property type="entry name" value="VWF_A"/>
</dbReference>
<evidence type="ECO:0000256" key="2">
    <source>
        <dbReference type="ARBA" id="ARBA00004236"/>
    </source>
</evidence>
<protein>
    <recommendedName>
        <fullName evidence="17">Copine-3</fullName>
    </recommendedName>
    <alternativeName>
        <fullName evidence="18">Copine III</fullName>
    </alternativeName>
</protein>
<comment type="function">
    <text evidence="15">Calcium-dependent phospholipid-binding protein that plays a role in ERBB2-mediated tumor cell migration in response to growth factor heregulin stimulation.</text>
</comment>
<keyword evidence="10" id="KW-0677">Repeat</keyword>
<feature type="compositionally biased region" description="Pro residues" evidence="19">
    <location>
        <begin position="746"/>
        <end position="759"/>
    </location>
</feature>
<dbReference type="SMART" id="SM00327">
    <property type="entry name" value="VWA"/>
    <property type="match status" value="1"/>
</dbReference>
<feature type="compositionally biased region" description="Pro residues" evidence="19">
    <location>
        <begin position="724"/>
        <end position="737"/>
    </location>
</feature>
<dbReference type="Pfam" id="PF07002">
    <property type="entry name" value="Copine"/>
    <property type="match status" value="1"/>
</dbReference>
<comment type="similarity">
    <text evidence="5">Belongs to the copine family.</text>
</comment>
<feature type="compositionally biased region" description="Pro residues" evidence="19">
    <location>
        <begin position="688"/>
        <end position="704"/>
    </location>
</feature>
<evidence type="ECO:0000256" key="9">
    <source>
        <dbReference type="ARBA" id="ARBA00022723"/>
    </source>
</evidence>
<feature type="compositionally biased region" description="Pro residues" evidence="19">
    <location>
        <begin position="790"/>
        <end position="803"/>
    </location>
</feature>
<dbReference type="PANTHER" id="PTHR10857:SF106">
    <property type="entry name" value="C2 DOMAIN-CONTAINING PROTEIN"/>
    <property type="match status" value="1"/>
</dbReference>
<dbReference type="SUPFAM" id="SSF53300">
    <property type="entry name" value="vWA-like"/>
    <property type="match status" value="1"/>
</dbReference>
<dbReference type="Gene3D" id="2.60.40.150">
    <property type="entry name" value="C2 domain"/>
    <property type="match status" value="2"/>
</dbReference>
<evidence type="ECO:0000256" key="7">
    <source>
        <dbReference type="ARBA" id="ARBA00022490"/>
    </source>
</evidence>
<feature type="domain" description="C2" evidence="20">
    <location>
        <begin position="216"/>
        <end position="341"/>
    </location>
</feature>
<feature type="compositionally biased region" description="Low complexity" evidence="19">
    <location>
        <begin position="891"/>
        <end position="903"/>
    </location>
</feature>
<evidence type="ECO:0000256" key="6">
    <source>
        <dbReference type="ARBA" id="ARBA00022475"/>
    </source>
</evidence>
<dbReference type="GO" id="GO:0071277">
    <property type="term" value="P:cellular response to calcium ion"/>
    <property type="evidence" value="ECO:0007669"/>
    <property type="project" value="TreeGrafter"/>
</dbReference>
<dbReference type="GO" id="GO:0032991">
    <property type="term" value="C:protein-containing complex"/>
    <property type="evidence" value="ECO:0007669"/>
    <property type="project" value="UniProtKB-ARBA"/>
</dbReference>
<evidence type="ECO:0000256" key="18">
    <source>
        <dbReference type="ARBA" id="ARBA00076171"/>
    </source>
</evidence>
<dbReference type="GO" id="GO:0005925">
    <property type="term" value="C:focal adhesion"/>
    <property type="evidence" value="ECO:0007669"/>
    <property type="project" value="UniProtKB-SubCell"/>
</dbReference>
<reference evidence="22" key="1">
    <citation type="submission" date="2020-11" db="EMBL/GenBank/DDBJ databases">
        <authorList>
            <person name="Tran Van P."/>
        </authorList>
    </citation>
    <scope>NUCLEOTIDE SEQUENCE</scope>
</reference>
<feature type="domain" description="VWFA" evidence="21">
    <location>
        <begin position="386"/>
        <end position="606"/>
    </location>
</feature>
<dbReference type="FunFam" id="2.60.40.150:FF:000099">
    <property type="entry name" value="Copine 3"/>
    <property type="match status" value="1"/>
</dbReference>
<dbReference type="EMBL" id="CAJPEV010002570">
    <property type="protein sequence ID" value="CAG0897352.1"/>
    <property type="molecule type" value="Genomic_DNA"/>
</dbReference>
<dbReference type="GO" id="GO:0005544">
    <property type="term" value="F:calcium-dependent phospholipid binding"/>
    <property type="evidence" value="ECO:0007669"/>
    <property type="project" value="InterPro"/>
</dbReference>
<keyword evidence="23" id="KW-1185">Reference proteome</keyword>
<dbReference type="InterPro" id="IPR037768">
    <property type="entry name" value="C2B_Copine"/>
</dbReference>
<keyword evidence="7" id="KW-0963">Cytoplasm</keyword>
<keyword evidence="8" id="KW-0597">Phosphoprotein</keyword>
<dbReference type="InterPro" id="IPR010734">
    <property type="entry name" value="Copine_C"/>
</dbReference>
<keyword evidence="6" id="KW-1003">Cell membrane</keyword>
<evidence type="ECO:0000256" key="13">
    <source>
        <dbReference type="ARBA" id="ARBA00023136"/>
    </source>
</evidence>
<accession>A0A7R9A9F6</accession>
<feature type="compositionally biased region" description="Low complexity" evidence="19">
    <location>
        <begin position="846"/>
        <end position="864"/>
    </location>
</feature>
<evidence type="ECO:0000256" key="19">
    <source>
        <dbReference type="SAM" id="MobiDB-lite"/>
    </source>
</evidence>
<dbReference type="GO" id="GO:0005886">
    <property type="term" value="C:plasma membrane"/>
    <property type="evidence" value="ECO:0007669"/>
    <property type="project" value="UniProtKB-SubCell"/>
</dbReference>
<feature type="region of interest" description="Disordered" evidence="19">
    <location>
        <begin position="613"/>
        <end position="925"/>
    </location>
</feature>
<keyword evidence="12" id="KW-0965">Cell junction</keyword>
<evidence type="ECO:0000256" key="12">
    <source>
        <dbReference type="ARBA" id="ARBA00022949"/>
    </source>
</evidence>
<evidence type="ECO:0000256" key="15">
    <source>
        <dbReference type="ARBA" id="ARBA00058857"/>
    </source>
</evidence>
<dbReference type="PANTHER" id="PTHR10857">
    <property type="entry name" value="COPINE"/>
    <property type="match status" value="1"/>
</dbReference>
<dbReference type="PROSITE" id="PS50234">
    <property type="entry name" value="VWFA"/>
    <property type="match status" value="1"/>
</dbReference>
<dbReference type="EMBL" id="LR902087">
    <property type="protein sequence ID" value="CAD7249946.1"/>
    <property type="molecule type" value="Genomic_DNA"/>
</dbReference>
<evidence type="ECO:0000256" key="14">
    <source>
        <dbReference type="ARBA" id="ARBA00023242"/>
    </source>
</evidence>
<dbReference type="CDD" id="cd04048">
    <property type="entry name" value="C2A_Copine"/>
    <property type="match status" value="1"/>
</dbReference>
<feature type="region of interest" description="Disordered" evidence="19">
    <location>
        <begin position="69"/>
        <end position="89"/>
    </location>
</feature>
<evidence type="ECO:0000259" key="21">
    <source>
        <dbReference type="PROSITE" id="PS50234"/>
    </source>
</evidence>
<dbReference type="Pfam" id="PF00168">
    <property type="entry name" value="C2"/>
    <property type="match status" value="2"/>
</dbReference>
<feature type="compositionally biased region" description="Pro residues" evidence="19">
    <location>
        <begin position="829"/>
        <end position="845"/>
    </location>
</feature>
<sequence>MERSSRSAPDIEARRVSVRGPNVDEAIPMTSEGVHPTGEAKRRRVTSRARGFRGDSLRIAPVSEDELRIGRSPSSVARPSRDGSVRRPKTHFASGTCRFLQKITQFTAFRNLPDRDLTSDSDPFCVLFARRGGSSSYVEVGRTEALKNNQNPSWSKKFILEYLFQERYELQFKIFDQDSSSNSLSRHDFLGLLECSLGEIIACGGRQFTRSLTKALSGRPIITIIAEEVASCKEEAHMQFSGRDLEKKDTFGKSDPFLVFSRSNADGSYSVVHRTEVMPNTLSPAWRPFSISVQKLCNGDYNRSIKMECFDWDTDGTHDLIGEALTTLTRLSEGPNSNGNRYELVNPRKMSKKKHYKNSGILMLRTFNVGSKTSFLEYVKSGTQIHFTVAVDFTASNGNPQDPNSLHFRNPNGINPYVIAIRAVGEIVQDYDTDKQFPALGFGAQVPPSMQVLHEFHLNGHPDNPYCVGVDGVLQAYYSALSRVTLSGPTNFAPVIRHVSRIASANTSGKDYYILLIITDGAICDMDETKEALVRASSLPMSLIIVGVGNADFSAMDALDADRNPLSSKGARAHRDIVQFVAMRSYMGMDWERQKATLAADVLREIPNQLTSYMGSRPPVPTGSTHSAYLPSGGPLNPGSSASIYPQNPPPSAPGYPQGLPPSASGYPQDLPPSAPGYPQDLPSSAPGYPPNPTPPASGYPQYPPSSASGYPPNPASSASGYPQYPPSSAPGYPPNPASSTSGYPQYPPSSAPGYPPNPASSTSGYPQYPPSSALAYPPNPTSSASGYPQYPPSSAPGYPPNPASSASGYPQYPPSSTPGYPSASFPAGYPPNPSSTAPGYPPHPASSYSGYPPQPSSSVPGYPAGSSHPAQGFPPASTYPPNQQPPLPGYPGYSQATSNPGYPMGPPPPGNPGYPPNPGSSYPH</sequence>
<dbReference type="SUPFAM" id="SSF49562">
    <property type="entry name" value="C2 domain (Calcium/lipid-binding domain, CaLB)"/>
    <property type="match status" value="2"/>
</dbReference>
<organism evidence="22">
    <name type="scientific">Darwinula stevensoni</name>
    <dbReference type="NCBI Taxonomy" id="69355"/>
    <lineage>
        <taxon>Eukaryota</taxon>
        <taxon>Metazoa</taxon>
        <taxon>Ecdysozoa</taxon>
        <taxon>Arthropoda</taxon>
        <taxon>Crustacea</taxon>
        <taxon>Oligostraca</taxon>
        <taxon>Ostracoda</taxon>
        <taxon>Podocopa</taxon>
        <taxon>Podocopida</taxon>
        <taxon>Darwinulocopina</taxon>
        <taxon>Darwinuloidea</taxon>
        <taxon>Darwinulidae</taxon>
        <taxon>Darwinula</taxon>
    </lineage>
</organism>
<proteinExistence type="inferred from homology"/>
<evidence type="ECO:0000256" key="4">
    <source>
        <dbReference type="ARBA" id="ARBA00004496"/>
    </source>
</evidence>
<dbReference type="GO" id="GO:0005737">
    <property type="term" value="C:cytoplasm"/>
    <property type="evidence" value="ECO:0007669"/>
    <property type="project" value="UniProtKB-SubCell"/>
</dbReference>
<dbReference type="InterPro" id="IPR035892">
    <property type="entry name" value="C2_domain_sf"/>
</dbReference>
<dbReference type="InterPro" id="IPR000008">
    <property type="entry name" value="C2_dom"/>
</dbReference>
<evidence type="ECO:0000313" key="23">
    <source>
        <dbReference type="Proteomes" id="UP000677054"/>
    </source>
</evidence>
<feature type="region of interest" description="Disordered" evidence="19">
    <location>
        <begin position="1"/>
        <end position="50"/>
    </location>
</feature>
<gene>
    <name evidence="22" type="ORF">DSTB1V02_LOCUS9731</name>
</gene>
<evidence type="ECO:0000259" key="20">
    <source>
        <dbReference type="PROSITE" id="PS50004"/>
    </source>
</evidence>
<dbReference type="FunFam" id="2.60.40.150:FF:000042">
    <property type="entry name" value="Copine 3"/>
    <property type="match status" value="1"/>
</dbReference>
<dbReference type="GO" id="GO:0005634">
    <property type="term" value="C:nucleus"/>
    <property type="evidence" value="ECO:0007669"/>
    <property type="project" value="UniProtKB-SubCell"/>
</dbReference>
<keyword evidence="14" id="KW-0539">Nucleus</keyword>
<evidence type="ECO:0000256" key="1">
    <source>
        <dbReference type="ARBA" id="ARBA00004123"/>
    </source>
</evidence>
<name>A0A7R9A9F6_9CRUS</name>
<evidence type="ECO:0000313" key="22">
    <source>
        <dbReference type="EMBL" id="CAD7249946.1"/>
    </source>
</evidence>
<dbReference type="AlphaFoldDB" id="A0A7R9A9F6"/>
<dbReference type="SMART" id="SM00239">
    <property type="entry name" value="C2"/>
    <property type="match status" value="2"/>
</dbReference>
<evidence type="ECO:0000256" key="3">
    <source>
        <dbReference type="ARBA" id="ARBA00004246"/>
    </source>
</evidence>
<dbReference type="CDD" id="cd04047">
    <property type="entry name" value="C2B_Copine"/>
    <property type="match status" value="1"/>
</dbReference>
<dbReference type="Proteomes" id="UP000677054">
    <property type="component" value="Unassembled WGS sequence"/>
</dbReference>
<dbReference type="OrthoDB" id="5855668at2759"/>
<feature type="compositionally biased region" description="Basic and acidic residues" evidence="19">
    <location>
        <begin position="1"/>
        <end position="15"/>
    </location>
</feature>
<keyword evidence="9" id="KW-0479">Metal-binding</keyword>
<evidence type="ECO:0000256" key="16">
    <source>
        <dbReference type="ARBA" id="ARBA00065466"/>
    </source>
</evidence>
<comment type="subcellular location">
    <subcellularLocation>
        <location evidence="3">Cell junction</location>
        <location evidence="3">Focal adhesion</location>
    </subcellularLocation>
    <subcellularLocation>
        <location evidence="2">Cell membrane</location>
    </subcellularLocation>
    <subcellularLocation>
        <location evidence="4">Cytoplasm</location>
    </subcellularLocation>
    <subcellularLocation>
        <location evidence="1">Nucleus</location>
    </subcellularLocation>
</comment>